<reference evidence="1 2" key="1">
    <citation type="journal article" date="2019" name="PLoS ONE">
        <title>Pup mortality in New Zealand sea lions (Phocarctos hookeri) at Enderby Island, Auckland Islands, 2013-18.</title>
        <authorList>
            <person name="Michael S.A."/>
            <person name="Hayman D.T.S."/>
            <person name="Gray R."/>
            <person name="Zhang J."/>
            <person name="Rogers L."/>
            <person name="Roe W.D."/>
        </authorList>
    </citation>
    <scope>NUCLEOTIDE SEQUENCE [LARGE SCALE GENOMIC DNA]</scope>
    <source>
        <strain evidence="1 2">SM868</strain>
    </source>
</reference>
<dbReference type="OrthoDB" id="8481600at2"/>
<dbReference type="RefSeq" id="WP_155587798.1">
    <property type="nucleotide sequence ID" value="NZ_WFKQ01000021.1"/>
</dbReference>
<dbReference type="NCBIfam" id="NF012196">
    <property type="entry name" value="Ig_like_ice"/>
    <property type="match status" value="6"/>
</dbReference>
<accession>A0A844M4B0</accession>
<dbReference type="NCBIfam" id="NF033510">
    <property type="entry name" value="Ca_tandemer"/>
    <property type="match status" value="6"/>
</dbReference>
<dbReference type="InterPro" id="IPR049826">
    <property type="entry name" value="Ig-like_ice"/>
</dbReference>
<feature type="non-terminal residue" evidence="1">
    <location>
        <position position="748"/>
    </location>
</feature>
<organism evidence="1 2">
    <name type="scientific">Psychrobacter sanguinis</name>
    <dbReference type="NCBI Taxonomy" id="861445"/>
    <lineage>
        <taxon>Bacteria</taxon>
        <taxon>Pseudomonadati</taxon>
        <taxon>Pseudomonadota</taxon>
        <taxon>Gammaproteobacteria</taxon>
        <taxon>Moraxellales</taxon>
        <taxon>Moraxellaceae</taxon>
        <taxon>Psychrobacter</taxon>
    </lineage>
</organism>
<dbReference type="Proteomes" id="UP000442109">
    <property type="component" value="Unassembled WGS sequence"/>
</dbReference>
<feature type="non-terminal residue" evidence="1">
    <location>
        <position position="1"/>
    </location>
</feature>
<dbReference type="AlphaFoldDB" id="A0A844M4B0"/>
<proteinExistence type="predicted"/>
<gene>
    <name evidence="1" type="ORF">GB996_11810</name>
</gene>
<dbReference type="InterPro" id="IPR013783">
    <property type="entry name" value="Ig-like_fold"/>
</dbReference>
<sequence length="748" mass="73858">VTLTTVNGAQSTGAVAADGTFTIDVAGSDLAADADTVIDASVAATDPSGNVGEVTGSKDYAVDTAAPDNTTTGIRLDSITDDNIVNALEVGKTIAVTGKVTGEFKAGDVVTLTTVNGAQSTGAVAADGTFTIDVAGSDLAADADTVIDASVAATDPSGNVGEVTGSKDYAVDTAAPDNTTTGIRLDSITDDNIVNALEVGKTIAVTGKVTGEFKAGDVVTLTTVNGAQSTGAVAADGTFTIDVKGSDLAADGDTTIDASVKATDPSGNVGEVTGSKDYAVDTAAPDNTTTGITLNSITEDNIINALEARDTITVTGTVTGEFKAGDVVTLTTVNGAQSTGAVAADGTFTIDVEGNDLAADGDTTIDASVKATDPSGNVGEVTGSKDYAVDTAAPNDTTTGITLNSITEDNIINALEARDTITVTGTVTGEFKAGDVVTLTTVNGAQSTGAVAADGTFTIDVEGSDLAADGDTTIDASVKATDPSGNVGEVTGSKDYAVDTAAPNDTTTGITLNSITEDNIINALEARDTITVTGKVTGEFKAGDVVTLTTVNGAQSTGAVSADGTFTIDVKGNDLAADADTTIDATVKATDPSGNVGEVTGSKSYAVDDGSGNVVTLIVSDVTADNIINAVESEQTIAVTGKVSGAFVEGDVVTLTVNGVQTTGTVAADGRFSIDVAGSDLAADPDAVIDASVAATFPSGNSGTAQVTHKYGVDTVAPNKDTTDLEIDAITEDNIINAAEAGGDVAVT</sequence>
<dbReference type="Gene3D" id="2.60.40.10">
    <property type="entry name" value="Immunoglobulins"/>
    <property type="match status" value="7"/>
</dbReference>
<protein>
    <submittedName>
        <fullName evidence="1">Ig-like domain-containing protein</fullName>
    </submittedName>
</protein>
<dbReference type="EMBL" id="WFKQ01000021">
    <property type="protein sequence ID" value="MUG33467.1"/>
    <property type="molecule type" value="Genomic_DNA"/>
</dbReference>
<name>A0A844M4B0_9GAMM</name>
<comment type="caution">
    <text evidence="1">The sequence shown here is derived from an EMBL/GenBank/DDBJ whole genome shotgun (WGS) entry which is preliminary data.</text>
</comment>
<evidence type="ECO:0000313" key="1">
    <source>
        <dbReference type="EMBL" id="MUG33467.1"/>
    </source>
</evidence>
<evidence type="ECO:0000313" key="2">
    <source>
        <dbReference type="Proteomes" id="UP000442109"/>
    </source>
</evidence>
<keyword evidence="2" id="KW-1185">Reference proteome</keyword>